<dbReference type="InterPro" id="IPR010982">
    <property type="entry name" value="Lambda_DNA-bd_dom_sf"/>
</dbReference>
<gene>
    <name evidence="2" type="ORF">DB31_5882</name>
</gene>
<name>A0A085WT27_9BACT</name>
<protein>
    <submittedName>
        <fullName evidence="2">Transcriptional regulator, XRE family protein</fullName>
    </submittedName>
</protein>
<evidence type="ECO:0000313" key="3">
    <source>
        <dbReference type="Proteomes" id="UP000028725"/>
    </source>
</evidence>
<dbReference type="PANTHER" id="PTHR34475">
    <property type="match status" value="1"/>
</dbReference>
<dbReference type="Pfam" id="PF13413">
    <property type="entry name" value="HTH_25"/>
    <property type="match status" value="1"/>
</dbReference>
<dbReference type="OrthoDB" id="9797543at2"/>
<dbReference type="Proteomes" id="UP000028725">
    <property type="component" value="Unassembled WGS sequence"/>
</dbReference>
<sequence length="128" mass="14239">MDHVDFGKYLSQQRELRGMSREDISRATKIPPSLVAALEEGQVERLPARIFVLNYIRAYAHVIGMAPEDAVLRYEEVDKATPAPTPAALEKERRRRAYVGLTVMLLVLALGVYGFLVATGKLPRPFGG</sequence>
<dbReference type="GO" id="GO:0003677">
    <property type="term" value="F:DNA binding"/>
    <property type="evidence" value="ECO:0007669"/>
    <property type="project" value="InterPro"/>
</dbReference>
<dbReference type="AlphaFoldDB" id="A0A085WT27"/>
<dbReference type="InterPro" id="IPR050400">
    <property type="entry name" value="Bact_Cytoskel_RodZ"/>
</dbReference>
<dbReference type="RefSeq" id="WP_044186067.1">
    <property type="nucleotide sequence ID" value="NZ_JMCB01000003.1"/>
</dbReference>
<keyword evidence="1" id="KW-0472">Membrane</keyword>
<dbReference type="SUPFAM" id="SSF47413">
    <property type="entry name" value="lambda repressor-like DNA-binding domains"/>
    <property type="match status" value="1"/>
</dbReference>
<proteinExistence type="predicted"/>
<keyword evidence="1" id="KW-1133">Transmembrane helix</keyword>
<dbReference type="STRING" id="394096.DB31_5882"/>
<evidence type="ECO:0000313" key="2">
    <source>
        <dbReference type="EMBL" id="KFE70840.1"/>
    </source>
</evidence>
<comment type="caution">
    <text evidence="2">The sequence shown here is derived from an EMBL/GenBank/DDBJ whole genome shotgun (WGS) entry which is preliminary data.</text>
</comment>
<dbReference type="PATRIC" id="fig|394096.3.peg.2357"/>
<feature type="transmembrane region" description="Helical" evidence="1">
    <location>
        <begin position="97"/>
        <end position="118"/>
    </location>
</feature>
<reference evidence="2 3" key="1">
    <citation type="submission" date="2014-04" db="EMBL/GenBank/DDBJ databases">
        <title>Genome assembly of Hyalangium minutum DSM 14724.</title>
        <authorList>
            <person name="Sharma G."/>
            <person name="Subramanian S."/>
        </authorList>
    </citation>
    <scope>NUCLEOTIDE SEQUENCE [LARGE SCALE GENOMIC DNA]</scope>
    <source>
        <strain evidence="2 3">DSM 14724</strain>
    </source>
</reference>
<organism evidence="2 3">
    <name type="scientific">Hyalangium minutum</name>
    <dbReference type="NCBI Taxonomy" id="394096"/>
    <lineage>
        <taxon>Bacteria</taxon>
        <taxon>Pseudomonadati</taxon>
        <taxon>Myxococcota</taxon>
        <taxon>Myxococcia</taxon>
        <taxon>Myxococcales</taxon>
        <taxon>Cystobacterineae</taxon>
        <taxon>Archangiaceae</taxon>
        <taxon>Hyalangium</taxon>
    </lineage>
</organism>
<accession>A0A085WT27</accession>
<dbReference type="Gene3D" id="1.10.260.40">
    <property type="entry name" value="lambda repressor-like DNA-binding domains"/>
    <property type="match status" value="1"/>
</dbReference>
<dbReference type="EMBL" id="JMCB01000003">
    <property type="protein sequence ID" value="KFE70840.1"/>
    <property type="molecule type" value="Genomic_DNA"/>
</dbReference>
<evidence type="ECO:0000256" key="1">
    <source>
        <dbReference type="SAM" id="Phobius"/>
    </source>
</evidence>
<keyword evidence="1" id="KW-0812">Transmembrane</keyword>
<keyword evidence="3" id="KW-1185">Reference proteome</keyword>
<dbReference type="PANTHER" id="PTHR34475:SF1">
    <property type="entry name" value="CYTOSKELETON PROTEIN RODZ"/>
    <property type="match status" value="1"/>
</dbReference>